<protein>
    <submittedName>
        <fullName evidence="1">Uncharacterized protein</fullName>
    </submittedName>
</protein>
<dbReference type="Proteomes" id="UP001236014">
    <property type="component" value="Chromosome"/>
</dbReference>
<organism evidence="1 2">
    <name type="scientific">Amycolatopsis carbonis</name>
    <dbReference type="NCBI Taxonomy" id="715471"/>
    <lineage>
        <taxon>Bacteria</taxon>
        <taxon>Bacillati</taxon>
        <taxon>Actinomycetota</taxon>
        <taxon>Actinomycetes</taxon>
        <taxon>Pseudonocardiales</taxon>
        <taxon>Pseudonocardiaceae</taxon>
        <taxon>Amycolatopsis</taxon>
    </lineage>
</organism>
<dbReference type="EMBL" id="CP127294">
    <property type="protein sequence ID" value="WIX76710.1"/>
    <property type="molecule type" value="Genomic_DNA"/>
</dbReference>
<dbReference type="AlphaFoldDB" id="A0A9Y2ICS7"/>
<evidence type="ECO:0000313" key="2">
    <source>
        <dbReference type="Proteomes" id="UP001236014"/>
    </source>
</evidence>
<sequence length="68" mass="7282">MNESKGVAVAEEEQPTKKCFQCRKAEPGTGGVLCVGCLHDIATAPLAYDVAFANAKKLSGQYTTSQYR</sequence>
<dbReference type="RefSeq" id="WP_285967458.1">
    <property type="nucleotide sequence ID" value="NZ_CP127294.1"/>
</dbReference>
<name>A0A9Y2ICS7_9PSEU</name>
<proteinExistence type="predicted"/>
<gene>
    <name evidence="1" type="ORF">QRX50_35450</name>
</gene>
<keyword evidence="2" id="KW-1185">Reference proteome</keyword>
<reference evidence="1 2" key="1">
    <citation type="submission" date="2023-06" db="EMBL/GenBank/DDBJ databases">
        <authorList>
            <person name="Oyuntsetseg B."/>
            <person name="Kim S.B."/>
        </authorList>
    </citation>
    <scope>NUCLEOTIDE SEQUENCE [LARGE SCALE GENOMIC DNA]</scope>
    <source>
        <strain evidence="1 2">2-15</strain>
    </source>
</reference>
<dbReference type="KEGG" id="acab:QRX50_35450"/>
<evidence type="ECO:0000313" key="1">
    <source>
        <dbReference type="EMBL" id="WIX76710.1"/>
    </source>
</evidence>
<accession>A0A9Y2ICS7</accession>